<protein>
    <recommendedName>
        <fullName evidence="3">Pyrrolo-quinoline quinone repeat-containing protein</fullName>
    </recommendedName>
</protein>
<dbReference type="InterPro" id="IPR011047">
    <property type="entry name" value="Quinoprotein_ADH-like_sf"/>
</dbReference>
<evidence type="ECO:0008006" key="3">
    <source>
        <dbReference type="Google" id="ProtNLM"/>
    </source>
</evidence>
<dbReference type="KEGG" id="iva:Isova_2923"/>
<accession>F6FW64</accession>
<dbReference type="EMBL" id="CP002810">
    <property type="protein sequence ID" value="AEG45608.1"/>
    <property type="molecule type" value="Genomic_DNA"/>
</dbReference>
<dbReference type="RefSeq" id="WP_013839998.1">
    <property type="nucleotide sequence ID" value="NC_015588.1"/>
</dbReference>
<evidence type="ECO:0000313" key="1">
    <source>
        <dbReference type="EMBL" id="AEG45608.1"/>
    </source>
</evidence>
<keyword evidence="2" id="KW-1185">Reference proteome</keyword>
<dbReference type="SUPFAM" id="SSF50998">
    <property type="entry name" value="Quinoprotein alcohol dehydrogenase-like"/>
    <property type="match status" value="1"/>
</dbReference>
<dbReference type="InterPro" id="IPR015943">
    <property type="entry name" value="WD40/YVTN_repeat-like_dom_sf"/>
</dbReference>
<dbReference type="Gene3D" id="2.130.10.10">
    <property type="entry name" value="YVTN repeat-like/Quinoprotein amine dehydrogenase"/>
    <property type="match status" value="1"/>
</dbReference>
<dbReference type="AlphaFoldDB" id="F6FW64"/>
<dbReference type="SMART" id="SM00564">
    <property type="entry name" value="PQQ"/>
    <property type="match status" value="2"/>
</dbReference>
<sequence>MARRRGAPDPYTFDLVPGDEVDGSAPDVVGERTLDAAYGAEDVMVEPAAGGLLAVLRLEDATTGEVVVELDAPFTPVSQLWECSHGILEDGDVIVAEFGRGQLVASPLVVEHSHCGVDVATAADGTDLTEASGDVRTGFGWYGVGGRMPYPDGGVVATDDEGRSRLVDDEGEVVLEVVGTIVVPRATDGAPTDVVLVDTHDGSMVAVDRDGSELWRVSVPYANAIVRADGVFLVGGFDGLLALDLRTGAERWRTSGEFTDPGAILVPATGAATDGRTALLSATTHDMASGRVGTALVAVDLTTGDVAPVEVDGAEWETLVTVDGHPLLLTAELDRTNGLRGLTAERVRGLGRQ</sequence>
<name>F6FW64_ISOV2</name>
<gene>
    <name evidence="1" type="ordered locus">Isova_2923</name>
</gene>
<reference evidence="1 2" key="1">
    <citation type="submission" date="2011-05" db="EMBL/GenBank/DDBJ databases">
        <title>Complete sequence of Isoptericola variabilis 225.</title>
        <authorList>
            <consortium name="US DOE Joint Genome Institute"/>
            <person name="Lucas S."/>
            <person name="Han J."/>
            <person name="Lapidus A."/>
            <person name="Cheng J.-F."/>
            <person name="Goodwin L."/>
            <person name="Pitluck S."/>
            <person name="Peters L."/>
            <person name="Mikhailova N."/>
            <person name="Zeytun A."/>
            <person name="Han C."/>
            <person name="Tapia R."/>
            <person name="Land M."/>
            <person name="Hauser L."/>
            <person name="Kyrpides N."/>
            <person name="Ivanova N."/>
            <person name="Pagani I."/>
            <person name="Siebers A."/>
            <person name="Allgaier M."/>
            <person name="Thelen M."/>
            <person name="Hugenholtz P."/>
            <person name="Gladden J."/>
            <person name="Woyke T."/>
        </authorList>
    </citation>
    <scope>NUCLEOTIDE SEQUENCE [LARGE SCALE GENOMIC DNA]</scope>
    <source>
        <strain evidence="2">225</strain>
    </source>
</reference>
<evidence type="ECO:0000313" key="2">
    <source>
        <dbReference type="Proteomes" id="UP000009236"/>
    </source>
</evidence>
<dbReference type="InterPro" id="IPR018391">
    <property type="entry name" value="PQQ_b-propeller_rpt"/>
</dbReference>
<proteinExistence type="predicted"/>
<organism evidence="2">
    <name type="scientific">Isoptericola variabilis (strain 225)</name>
    <dbReference type="NCBI Taxonomy" id="743718"/>
    <lineage>
        <taxon>Bacteria</taxon>
        <taxon>Bacillati</taxon>
        <taxon>Actinomycetota</taxon>
        <taxon>Actinomycetes</taxon>
        <taxon>Micrococcales</taxon>
        <taxon>Promicromonosporaceae</taxon>
        <taxon>Isoptericola</taxon>
    </lineage>
</organism>
<dbReference type="Proteomes" id="UP000009236">
    <property type="component" value="Chromosome"/>
</dbReference>
<dbReference type="HOGENOM" id="CLU_784763_0_0_11"/>
<dbReference type="eggNOG" id="COG1520">
    <property type="taxonomic scope" value="Bacteria"/>
</dbReference>